<feature type="transmembrane region" description="Helical" evidence="1">
    <location>
        <begin position="33"/>
        <end position="53"/>
    </location>
</feature>
<dbReference type="AlphaFoldDB" id="A0A7X0LVV8"/>
<dbReference type="RefSeq" id="WP_184527433.1">
    <property type="nucleotide sequence ID" value="NZ_JACHGK010000011.1"/>
</dbReference>
<keyword evidence="1" id="KW-0812">Transmembrane</keyword>
<protein>
    <submittedName>
        <fullName evidence="2">Uncharacterized protein</fullName>
    </submittedName>
</protein>
<dbReference type="Proteomes" id="UP000531594">
    <property type="component" value="Unassembled WGS sequence"/>
</dbReference>
<keyword evidence="1" id="KW-0472">Membrane</keyword>
<comment type="caution">
    <text evidence="2">The sequence shown here is derived from an EMBL/GenBank/DDBJ whole genome shotgun (WGS) entry which is preliminary data.</text>
</comment>
<keyword evidence="3" id="KW-1185">Reference proteome</keyword>
<accession>A0A7X0LVV8</accession>
<dbReference type="EMBL" id="JACHGK010000011">
    <property type="protein sequence ID" value="MBB6446426.1"/>
    <property type="molecule type" value="Genomic_DNA"/>
</dbReference>
<keyword evidence="1" id="KW-1133">Transmembrane helix</keyword>
<evidence type="ECO:0000313" key="3">
    <source>
        <dbReference type="Proteomes" id="UP000531594"/>
    </source>
</evidence>
<gene>
    <name evidence="2" type="ORF">HNR53_003085</name>
</gene>
<evidence type="ECO:0000256" key="1">
    <source>
        <dbReference type="SAM" id="Phobius"/>
    </source>
</evidence>
<evidence type="ECO:0000313" key="2">
    <source>
        <dbReference type="EMBL" id="MBB6446426.1"/>
    </source>
</evidence>
<reference evidence="2 3" key="1">
    <citation type="submission" date="2020-08" db="EMBL/GenBank/DDBJ databases">
        <title>Genomic Encyclopedia of Type Strains, Phase IV (KMG-IV): sequencing the most valuable type-strain genomes for metagenomic binning, comparative biology and taxonomic classification.</title>
        <authorList>
            <person name="Goeker M."/>
        </authorList>
    </citation>
    <scope>NUCLEOTIDE SEQUENCE [LARGE SCALE GENOMIC DNA]</scope>
    <source>
        <strain evidence="2 3">DSM 5391</strain>
    </source>
</reference>
<organism evidence="2 3">
    <name type="scientific">Bacillus benzoevorans</name>
    <dbReference type="NCBI Taxonomy" id="1456"/>
    <lineage>
        <taxon>Bacteria</taxon>
        <taxon>Bacillati</taxon>
        <taxon>Bacillota</taxon>
        <taxon>Bacilli</taxon>
        <taxon>Bacillales</taxon>
        <taxon>Bacillaceae</taxon>
        <taxon>Bacillus</taxon>
    </lineage>
</organism>
<sequence>MDTFLEHFNRFSDAVVGWEIEQVTKLLLSTLELILFNLDLFLPLLGLVGLYFFKPTRPFVVSAVAVGILFYLKG</sequence>
<proteinExistence type="predicted"/>
<name>A0A7X0LVV8_9BACI</name>